<dbReference type="AlphaFoldDB" id="A0A4Y1ZMA3"/>
<name>A0A4Y1ZMA3_ARAVE</name>
<evidence type="ECO:0000313" key="3">
    <source>
        <dbReference type="EMBL" id="GBL58980.1"/>
    </source>
</evidence>
<proteinExistence type="predicted"/>
<reference evidence="2 5" key="1">
    <citation type="journal article" date="2019" name="Sci. Rep.">
        <title>Orb-weaving spider Araneus ventricosus genome elucidates the spidroin gene catalogue.</title>
        <authorList>
            <person name="Kono N."/>
            <person name="Nakamura H."/>
            <person name="Ohtoshi R."/>
            <person name="Moran D.A.P."/>
            <person name="Shinohara A."/>
            <person name="Yoshida Y."/>
            <person name="Fujiwara M."/>
            <person name="Mori M."/>
            <person name="Tomita M."/>
            <person name="Arakawa K."/>
        </authorList>
    </citation>
    <scope>NUCLEOTIDE SEQUENCE [LARGE SCALE GENOMIC DNA]</scope>
</reference>
<dbReference type="Pfam" id="PF00583">
    <property type="entry name" value="Acetyltransf_1"/>
    <property type="match status" value="1"/>
</dbReference>
<gene>
    <name evidence="3" type="ORF">AVEN_251093_1</name>
    <name evidence="4" type="ORF">AVEN_258313_1</name>
    <name evidence="2" type="ORF">AVEN_56971_1</name>
</gene>
<feature type="domain" description="N-acetyltransferase" evidence="1">
    <location>
        <begin position="4"/>
        <end position="95"/>
    </location>
</feature>
<evidence type="ECO:0000259" key="1">
    <source>
        <dbReference type="PROSITE" id="PS51186"/>
    </source>
</evidence>
<evidence type="ECO:0000313" key="2">
    <source>
        <dbReference type="EMBL" id="GBL58248.1"/>
    </source>
</evidence>
<dbReference type="OrthoDB" id="6451163at2759"/>
<dbReference type="Gene3D" id="3.40.630.30">
    <property type="match status" value="1"/>
</dbReference>
<dbReference type="InterPro" id="IPR000182">
    <property type="entry name" value="GNAT_dom"/>
</dbReference>
<evidence type="ECO:0000313" key="5">
    <source>
        <dbReference type="Proteomes" id="UP000499080"/>
    </source>
</evidence>
<dbReference type="SUPFAM" id="SSF55729">
    <property type="entry name" value="Acyl-CoA N-acyltransferases (Nat)"/>
    <property type="match status" value="1"/>
</dbReference>
<dbReference type="InterPro" id="IPR016181">
    <property type="entry name" value="Acyl_CoA_acyltransferase"/>
</dbReference>
<dbReference type="Proteomes" id="UP000499080">
    <property type="component" value="Unassembled WGS sequence"/>
</dbReference>
<keyword evidence="5" id="KW-1185">Reference proteome</keyword>
<dbReference type="EMBL" id="BGPR01151396">
    <property type="protein sequence ID" value="GBL59011.1"/>
    <property type="molecule type" value="Genomic_DNA"/>
</dbReference>
<protein>
    <recommendedName>
        <fullName evidence="1">N-acetyltransferase domain-containing protein</fullName>
    </recommendedName>
</protein>
<dbReference type="GO" id="GO:0016747">
    <property type="term" value="F:acyltransferase activity, transferring groups other than amino-acyl groups"/>
    <property type="evidence" value="ECO:0007669"/>
    <property type="project" value="InterPro"/>
</dbReference>
<sequence length="95" mass="10612">MVNYTIRALRPEDIPEVIEVALPSTYQYSKESLLNWNKYDPEGIIVAVLDSGKIIGVSATVIHNGEVAFGGAFCVLEAYRHFDVGHKVRQLCIYV</sequence>
<evidence type="ECO:0000313" key="4">
    <source>
        <dbReference type="EMBL" id="GBL59011.1"/>
    </source>
</evidence>
<organism evidence="2 5">
    <name type="scientific">Araneus ventricosus</name>
    <name type="common">Orbweaver spider</name>
    <name type="synonym">Epeira ventricosa</name>
    <dbReference type="NCBI Taxonomy" id="182803"/>
    <lineage>
        <taxon>Eukaryota</taxon>
        <taxon>Metazoa</taxon>
        <taxon>Ecdysozoa</taxon>
        <taxon>Arthropoda</taxon>
        <taxon>Chelicerata</taxon>
        <taxon>Arachnida</taxon>
        <taxon>Araneae</taxon>
        <taxon>Araneomorphae</taxon>
        <taxon>Entelegynae</taxon>
        <taxon>Araneoidea</taxon>
        <taxon>Araneidae</taxon>
        <taxon>Araneus</taxon>
    </lineage>
</organism>
<dbReference type="EMBL" id="BGPR01151288">
    <property type="protein sequence ID" value="GBL58248.1"/>
    <property type="molecule type" value="Genomic_DNA"/>
</dbReference>
<comment type="caution">
    <text evidence="2">The sequence shown here is derived from an EMBL/GenBank/DDBJ whole genome shotgun (WGS) entry which is preliminary data.</text>
</comment>
<dbReference type="PROSITE" id="PS51186">
    <property type="entry name" value="GNAT"/>
    <property type="match status" value="1"/>
</dbReference>
<dbReference type="EMBL" id="BGPR01151392">
    <property type="protein sequence ID" value="GBL58980.1"/>
    <property type="molecule type" value="Genomic_DNA"/>
</dbReference>
<accession>A0A4Y1ZMA3</accession>